<dbReference type="Proteomes" id="UP000037460">
    <property type="component" value="Unassembled WGS sequence"/>
</dbReference>
<sequence>MDAFQLKASYNGLFDALQQWRVEIAAVQLGNEPSSVVAVAGLSDAELKRFSELDKSAAEAVKSFEQRKNEMLQSLFLARGAARYEKDPSVALTYIEKARGAAEGAMGDLGTIATIAGVKLTRRPPTKAAAASAEAALTFTPRVAPAPPDNKLTF</sequence>
<comment type="caution">
    <text evidence="1">The sequence shown here is derived from an EMBL/GenBank/DDBJ whole genome shotgun (WGS) entry which is preliminary data.</text>
</comment>
<organism evidence="1 2">
    <name type="scientific">Chrysochromulina tobinii</name>
    <dbReference type="NCBI Taxonomy" id="1460289"/>
    <lineage>
        <taxon>Eukaryota</taxon>
        <taxon>Haptista</taxon>
        <taxon>Haptophyta</taxon>
        <taxon>Prymnesiophyceae</taxon>
        <taxon>Prymnesiales</taxon>
        <taxon>Chrysochromulinaceae</taxon>
        <taxon>Chrysochromulina</taxon>
    </lineage>
</organism>
<proteinExistence type="predicted"/>
<reference evidence="2" key="1">
    <citation type="journal article" date="2015" name="PLoS Genet.">
        <title>Genome Sequence and Transcriptome Analyses of Chrysochromulina tobin: Metabolic Tools for Enhanced Algal Fitness in the Prominent Order Prymnesiales (Haptophyceae).</title>
        <authorList>
            <person name="Hovde B.T."/>
            <person name="Deodato C.R."/>
            <person name="Hunsperger H.M."/>
            <person name="Ryken S.A."/>
            <person name="Yost W."/>
            <person name="Jha R.K."/>
            <person name="Patterson J."/>
            <person name="Monnat R.J. Jr."/>
            <person name="Barlow S.B."/>
            <person name="Starkenburg S.R."/>
            <person name="Cattolico R.A."/>
        </authorList>
    </citation>
    <scope>NUCLEOTIDE SEQUENCE</scope>
    <source>
        <strain evidence="2">CCMP291</strain>
    </source>
</reference>
<keyword evidence="2" id="KW-1185">Reference proteome</keyword>
<gene>
    <name evidence="1" type="ORF">Ctob_003306</name>
</gene>
<evidence type="ECO:0000313" key="1">
    <source>
        <dbReference type="EMBL" id="KOO26009.1"/>
    </source>
</evidence>
<dbReference type="AlphaFoldDB" id="A0A0M0JHG8"/>
<evidence type="ECO:0000313" key="2">
    <source>
        <dbReference type="Proteomes" id="UP000037460"/>
    </source>
</evidence>
<name>A0A0M0JHG8_9EUKA</name>
<accession>A0A0M0JHG8</accession>
<dbReference type="EMBL" id="JWZX01002902">
    <property type="protein sequence ID" value="KOO26009.1"/>
    <property type="molecule type" value="Genomic_DNA"/>
</dbReference>
<protein>
    <submittedName>
        <fullName evidence="1">Uncharacterized protein</fullName>
    </submittedName>
</protein>